<organism evidence="1 2">
    <name type="scientific">Dreissena polymorpha</name>
    <name type="common">Zebra mussel</name>
    <name type="synonym">Mytilus polymorpha</name>
    <dbReference type="NCBI Taxonomy" id="45954"/>
    <lineage>
        <taxon>Eukaryota</taxon>
        <taxon>Metazoa</taxon>
        <taxon>Spiralia</taxon>
        <taxon>Lophotrochozoa</taxon>
        <taxon>Mollusca</taxon>
        <taxon>Bivalvia</taxon>
        <taxon>Autobranchia</taxon>
        <taxon>Heteroconchia</taxon>
        <taxon>Euheterodonta</taxon>
        <taxon>Imparidentia</taxon>
        <taxon>Neoheterodontei</taxon>
        <taxon>Myida</taxon>
        <taxon>Dreissenoidea</taxon>
        <taxon>Dreissenidae</taxon>
        <taxon>Dreissena</taxon>
    </lineage>
</organism>
<dbReference type="EMBL" id="JAIWYP010000003">
    <property type="protein sequence ID" value="KAH3851159.1"/>
    <property type="molecule type" value="Genomic_DNA"/>
</dbReference>
<reference evidence="1" key="2">
    <citation type="submission" date="2020-11" db="EMBL/GenBank/DDBJ databases">
        <authorList>
            <person name="McCartney M.A."/>
            <person name="Auch B."/>
            <person name="Kono T."/>
            <person name="Mallez S."/>
            <person name="Becker A."/>
            <person name="Gohl D.M."/>
            <person name="Silverstein K.A.T."/>
            <person name="Koren S."/>
            <person name="Bechman K.B."/>
            <person name="Herman A."/>
            <person name="Abrahante J.E."/>
            <person name="Garbe J."/>
        </authorList>
    </citation>
    <scope>NUCLEOTIDE SEQUENCE</scope>
    <source>
        <strain evidence="1">Duluth1</strain>
        <tissue evidence="1">Whole animal</tissue>
    </source>
</reference>
<keyword evidence="2" id="KW-1185">Reference proteome</keyword>
<reference evidence="1" key="1">
    <citation type="journal article" date="2019" name="bioRxiv">
        <title>The Genome of the Zebra Mussel, Dreissena polymorpha: A Resource for Invasive Species Research.</title>
        <authorList>
            <person name="McCartney M.A."/>
            <person name="Auch B."/>
            <person name="Kono T."/>
            <person name="Mallez S."/>
            <person name="Zhang Y."/>
            <person name="Obille A."/>
            <person name="Becker A."/>
            <person name="Abrahante J.E."/>
            <person name="Garbe J."/>
            <person name="Badalamenti J.P."/>
            <person name="Herman A."/>
            <person name="Mangelson H."/>
            <person name="Liachko I."/>
            <person name="Sullivan S."/>
            <person name="Sone E.D."/>
            <person name="Koren S."/>
            <person name="Silverstein K.A.T."/>
            <person name="Beckman K.B."/>
            <person name="Gohl D.M."/>
        </authorList>
    </citation>
    <scope>NUCLEOTIDE SEQUENCE</scope>
    <source>
        <strain evidence="1">Duluth1</strain>
        <tissue evidence="1">Whole animal</tissue>
    </source>
</reference>
<evidence type="ECO:0000313" key="1">
    <source>
        <dbReference type="EMBL" id="KAH3851159.1"/>
    </source>
</evidence>
<dbReference type="Proteomes" id="UP000828390">
    <property type="component" value="Unassembled WGS sequence"/>
</dbReference>
<accession>A0A9D4R165</accession>
<evidence type="ECO:0000313" key="2">
    <source>
        <dbReference type="Proteomes" id="UP000828390"/>
    </source>
</evidence>
<dbReference type="AlphaFoldDB" id="A0A9D4R165"/>
<protein>
    <submittedName>
        <fullName evidence="1">Uncharacterized protein</fullName>
    </submittedName>
</protein>
<sequence length="71" mass="7829">MITDDRECFRDDAKGYTGFTTEEYSVGSIGDVCLCLVPIVSPASLVALKSIHDLDSHICSLMHPHGYRNKV</sequence>
<comment type="caution">
    <text evidence="1">The sequence shown here is derived from an EMBL/GenBank/DDBJ whole genome shotgun (WGS) entry which is preliminary data.</text>
</comment>
<gene>
    <name evidence="1" type="ORF">DPMN_093640</name>
</gene>
<proteinExistence type="predicted"/>
<name>A0A9D4R165_DREPO</name>